<accession>A0A8R1HYJ1</accession>
<evidence type="ECO:0000256" key="1">
    <source>
        <dbReference type="SAM" id="MobiDB-lite"/>
    </source>
</evidence>
<proteinExistence type="predicted"/>
<feature type="compositionally biased region" description="Low complexity" evidence="1">
    <location>
        <begin position="55"/>
        <end position="66"/>
    </location>
</feature>
<feature type="compositionally biased region" description="Basic and acidic residues" evidence="1">
    <location>
        <begin position="1"/>
        <end position="23"/>
    </location>
</feature>
<dbReference type="EnsemblMetazoa" id="CJA10409.1">
    <property type="protein sequence ID" value="CJA10409.1"/>
    <property type="gene ID" value="WBGene00129613"/>
</dbReference>
<feature type="region of interest" description="Disordered" evidence="1">
    <location>
        <begin position="233"/>
        <end position="260"/>
    </location>
</feature>
<organism evidence="2 3">
    <name type="scientific">Caenorhabditis japonica</name>
    <dbReference type="NCBI Taxonomy" id="281687"/>
    <lineage>
        <taxon>Eukaryota</taxon>
        <taxon>Metazoa</taxon>
        <taxon>Ecdysozoa</taxon>
        <taxon>Nematoda</taxon>
        <taxon>Chromadorea</taxon>
        <taxon>Rhabditida</taxon>
        <taxon>Rhabditina</taxon>
        <taxon>Rhabditomorpha</taxon>
        <taxon>Rhabditoidea</taxon>
        <taxon>Rhabditidae</taxon>
        <taxon>Peloderinae</taxon>
        <taxon>Caenorhabditis</taxon>
    </lineage>
</organism>
<keyword evidence="3" id="KW-1185">Reference proteome</keyword>
<feature type="compositionally biased region" description="Basic residues" evidence="1">
    <location>
        <begin position="30"/>
        <end position="39"/>
    </location>
</feature>
<dbReference type="AlphaFoldDB" id="A0A8R1HYJ1"/>
<feature type="region of interest" description="Disordered" evidence="1">
    <location>
        <begin position="1"/>
        <end position="66"/>
    </location>
</feature>
<dbReference type="Proteomes" id="UP000005237">
    <property type="component" value="Unassembled WGS sequence"/>
</dbReference>
<sequence length="260" mass="29225">MEETKKLEKCKEERKTKRGKASDETPNGTRSKKNRKRSKSSSDDSVNEEDETFLTTSSQPSTSSASAQNVIQPIFLVVTSDNVHSVVDTIRKTLNCENPADISLNDIATDIPDSNTRMDFGNQEPIPMIPPTSTSFATQYDIEPATYCERGTMMNGEPLDYFDPPYGAEFGDLTPRQKNEPFDYAEPSASQPQTRSFGTMFENVTTCNTGTSMIDESYVSEFLRDIETQTPSFMISQRDDQQHAPQSSDDWSWRLTDTDI</sequence>
<reference evidence="2" key="2">
    <citation type="submission" date="2022-06" db="UniProtKB">
        <authorList>
            <consortium name="EnsemblMetazoa"/>
        </authorList>
    </citation>
    <scope>IDENTIFICATION</scope>
    <source>
        <strain evidence="2">DF5081</strain>
    </source>
</reference>
<protein>
    <submittedName>
        <fullName evidence="2">Uncharacterized protein</fullName>
    </submittedName>
</protein>
<evidence type="ECO:0000313" key="3">
    <source>
        <dbReference type="Proteomes" id="UP000005237"/>
    </source>
</evidence>
<reference evidence="3" key="1">
    <citation type="submission" date="2010-08" db="EMBL/GenBank/DDBJ databases">
        <authorList>
            <consortium name="Caenorhabditis japonica Sequencing Consortium"/>
            <person name="Wilson R.K."/>
        </authorList>
    </citation>
    <scope>NUCLEOTIDE SEQUENCE [LARGE SCALE GENOMIC DNA]</scope>
    <source>
        <strain evidence="3">DF5081</strain>
    </source>
</reference>
<name>A0A8R1HYJ1_CAEJA</name>
<evidence type="ECO:0000313" key="2">
    <source>
        <dbReference type="EnsemblMetazoa" id="CJA10409.1"/>
    </source>
</evidence>